<feature type="region of interest" description="Disordered" evidence="1">
    <location>
        <begin position="259"/>
        <end position="283"/>
    </location>
</feature>
<dbReference type="PROSITE" id="PS51257">
    <property type="entry name" value="PROKAR_LIPOPROTEIN"/>
    <property type="match status" value="1"/>
</dbReference>
<dbReference type="AlphaFoldDB" id="A0A3B1D1J3"/>
<evidence type="ECO:0000256" key="1">
    <source>
        <dbReference type="SAM" id="MobiDB-lite"/>
    </source>
</evidence>
<evidence type="ECO:0000313" key="2">
    <source>
        <dbReference type="EMBL" id="VAX28850.1"/>
    </source>
</evidence>
<dbReference type="GO" id="GO:0006508">
    <property type="term" value="P:proteolysis"/>
    <property type="evidence" value="ECO:0007669"/>
    <property type="project" value="InterPro"/>
</dbReference>
<dbReference type="GO" id="GO:0008233">
    <property type="term" value="F:peptidase activity"/>
    <property type="evidence" value="ECO:0007669"/>
    <property type="project" value="InterPro"/>
</dbReference>
<protein>
    <recommendedName>
        <fullName evidence="3">Caspase family p20 domain-containing protein</fullName>
    </recommendedName>
</protein>
<proteinExistence type="predicted"/>
<dbReference type="Pfam" id="PF01650">
    <property type="entry name" value="Peptidase_C13"/>
    <property type="match status" value="1"/>
</dbReference>
<dbReference type="Gene3D" id="3.40.50.1460">
    <property type="match status" value="1"/>
</dbReference>
<evidence type="ECO:0008006" key="3">
    <source>
        <dbReference type="Google" id="ProtNLM"/>
    </source>
</evidence>
<sequence length="283" mass="31324">MYVLRRVTLGLLSLFIVVSFGCAQKYAVIISTNEVTADDVSYNSEWWYDLYLQYSMLRANGFKDDNIYVLYGDGTDFNTAHADYNATTRYGHAITDMAVNKANIQSVFNTLGTKVKNRDYLYVWWMGHGGGFGPDSCDLTMYISNTGETVTDTELTTYMNSVPNYKKRTVDIMTCHSGGMLDNMASSGNNTVTLTSSTCKENSYSISTTCNGRPHAEFHYTLPNALKEEDPCGNAVGSDYDGNGYVSLSEADQYNSATMTTSTPQMEDPDGIAPTTYIKKQSP</sequence>
<dbReference type="EMBL" id="UOGI01000033">
    <property type="protein sequence ID" value="VAX28850.1"/>
    <property type="molecule type" value="Genomic_DNA"/>
</dbReference>
<accession>A0A3B1D1J3</accession>
<gene>
    <name evidence="2" type="ORF">MNBD_NITROSPIRAE03-747</name>
</gene>
<name>A0A3B1D1J3_9ZZZZ</name>
<organism evidence="2">
    <name type="scientific">hydrothermal vent metagenome</name>
    <dbReference type="NCBI Taxonomy" id="652676"/>
    <lineage>
        <taxon>unclassified sequences</taxon>
        <taxon>metagenomes</taxon>
        <taxon>ecological metagenomes</taxon>
    </lineage>
</organism>
<reference evidence="2" key="1">
    <citation type="submission" date="2018-06" db="EMBL/GenBank/DDBJ databases">
        <authorList>
            <person name="Zhirakovskaya E."/>
        </authorList>
    </citation>
    <scope>NUCLEOTIDE SEQUENCE</scope>
</reference>
<dbReference type="InterPro" id="IPR001096">
    <property type="entry name" value="Peptidase_C13"/>
</dbReference>